<dbReference type="InterPro" id="IPR000253">
    <property type="entry name" value="FHA_dom"/>
</dbReference>
<dbReference type="GO" id="GO:0007018">
    <property type="term" value="P:microtubule-based movement"/>
    <property type="evidence" value="ECO:0007669"/>
    <property type="project" value="InterPro"/>
</dbReference>
<feature type="domain" description="Kinesin motor" evidence="9">
    <location>
        <begin position="1"/>
        <end position="272"/>
    </location>
</feature>
<proteinExistence type="inferred from homology"/>
<evidence type="ECO:0000256" key="7">
    <source>
        <dbReference type="SAM" id="Coils"/>
    </source>
</evidence>
<dbReference type="PANTHER" id="PTHR47117">
    <property type="entry name" value="STAR-RELATED LIPID TRANSFER PROTEIN 9"/>
    <property type="match status" value="1"/>
</dbReference>
<dbReference type="EMBL" id="BEZZ01000300">
    <property type="protein sequence ID" value="GCC30385.1"/>
    <property type="molecule type" value="Genomic_DNA"/>
</dbReference>
<dbReference type="InterPro" id="IPR008984">
    <property type="entry name" value="SMAD_FHA_dom_sf"/>
</dbReference>
<evidence type="ECO:0000256" key="5">
    <source>
        <dbReference type="PROSITE-ProRule" id="PRU00283"/>
    </source>
</evidence>
<evidence type="ECO:0000256" key="2">
    <source>
        <dbReference type="ARBA" id="ARBA00022840"/>
    </source>
</evidence>
<comment type="caution">
    <text evidence="10">The sequence shown here is derived from an EMBL/GenBank/DDBJ whole genome shotgun (WGS) entry which is preliminary data.</text>
</comment>
<keyword evidence="4 6" id="KW-0505">Motor protein</keyword>
<dbReference type="Pfam" id="PF00498">
    <property type="entry name" value="FHA"/>
    <property type="match status" value="1"/>
</dbReference>
<organism evidence="10 11">
    <name type="scientific">Chiloscyllium punctatum</name>
    <name type="common">Brownbanded bambooshark</name>
    <name type="synonym">Hemiscyllium punctatum</name>
    <dbReference type="NCBI Taxonomy" id="137246"/>
    <lineage>
        <taxon>Eukaryota</taxon>
        <taxon>Metazoa</taxon>
        <taxon>Chordata</taxon>
        <taxon>Craniata</taxon>
        <taxon>Vertebrata</taxon>
        <taxon>Chondrichthyes</taxon>
        <taxon>Elasmobranchii</taxon>
        <taxon>Galeomorphii</taxon>
        <taxon>Galeoidea</taxon>
        <taxon>Orectolobiformes</taxon>
        <taxon>Hemiscylliidae</taxon>
        <taxon>Chiloscyllium</taxon>
    </lineage>
</organism>
<feature type="coiled-coil region" evidence="7">
    <location>
        <begin position="798"/>
        <end position="839"/>
    </location>
</feature>
<dbReference type="SUPFAM" id="SSF49879">
    <property type="entry name" value="SMAD/FHA domain"/>
    <property type="match status" value="1"/>
</dbReference>
<evidence type="ECO:0000313" key="11">
    <source>
        <dbReference type="Proteomes" id="UP000287033"/>
    </source>
</evidence>
<dbReference type="GO" id="GO:0003777">
    <property type="term" value="F:microtubule motor activity"/>
    <property type="evidence" value="ECO:0007669"/>
    <property type="project" value="InterPro"/>
</dbReference>
<feature type="coiled-coil region" evidence="7">
    <location>
        <begin position="287"/>
        <end position="357"/>
    </location>
</feature>
<evidence type="ECO:0000259" key="9">
    <source>
        <dbReference type="PROSITE" id="PS50067"/>
    </source>
</evidence>
<evidence type="ECO:0000256" key="1">
    <source>
        <dbReference type="ARBA" id="ARBA00022741"/>
    </source>
</evidence>
<dbReference type="Gene3D" id="2.60.200.20">
    <property type="match status" value="1"/>
</dbReference>
<comment type="caution">
    <text evidence="5">Lacks conserved residue(s) required for the propagation of feature annotation.</text>
</comment>
<keyword evidence="2 6" id="KW-0067">ATP-binding</keyword>
<feature type="region of interest" description="Disordered" evidence="8">
    <location>
        <begin position="840"/>
        <end position="860"/>
    </location>
</feature>
<dbReference type="PRINTS" id="PR00380">
    <property type="entry name" value="KINESINHEAVY"/>
</dbReference>
<keyword evidence="11" id="KW-1185">Reference proteome</keyword>
<keyword evidence="1 6" id="KW-0547">Nucleotide-binding</keyword>
<dbReference type="FunFam" id="2.60.200.20:FF:000034">
    <property type="entry name" value="kinesin-like protein KIF28P"/>
    <property type="match status" value="1"/>
</dbReference>
<evidence type="ECO:0000256" key="4">
    <source>
        <dbReference type="ARBA" id="ARBA00023175"/>
    </source>
</evidence>
<gene>
    <name evidence="10" type="ORF">chiPu_0008836</name>
</gene>
<dbReference type="Proteomes" id="UP000287033">
    <property type="component" value="Unassembled WGS sequence"/>
</dbReference>
<comment type="similarity">
    <text evidence="5 6">Belongs to the TRAFAC class myosin-kinesin ATPase superfamily. Kinesin family.</text>
</comment>
<dbReference type="InterPro" id="IPR027417">
    <property type="entry name" value="P-loop_NTPase"/>
</dbReference>
<keyword evidence="3 7" id="KW-0175">Coiled coil</keyword>
<dbReference type="SMART" id="SM00129">
    <property type="entry name" value="KISc"/>
    <property type="match status" value="1"/>
</dbReference>
<dbReference type="GO" id="GO:0008017">
    <property type="term" value="F:microtubule binding"/>
    <property type="evidence" value="ECO:0007669"/>
    <property type="project" value="InterPro"/>
</dbReference>
<dbReference type="InterPro" id="IPR001752">
    <property type="entry name" value="Kinesin_motor_dom"/>
</dbReference>
<dbReference type="CDD" id="cd22709">
    <property type="entry name" value="FHA_KIF28P"/>
    <property type="match status" value="1"/>
</dbReference>
<dbReference type="OrthoDB" id="3176171at2759"/>
<dbReference type="Gene3D" id="3.40.850.10">
    <property type="entry name" value="Kinesin motor domain"/>
    <property type="match status" value="2"/>
</dbReference>
<reference evidence="10 11" key="1">
    <citation type="journal article" date="2018" name="Nat. Ecol. Evol.">
        <title>Shark genomes provide insights into elasmobranch evolution and the origin of vertebrates.</title>
        <authorList>
            <person name="Hara Y"/>
            <person name="Yamaguchi K"/>
            <person name="Onimaru K"/>
            <person name="Kadota M"/>
            <person name="Koyanagi M"/>
            <person name="Keeley SD"/>
            <person name="Tatsumi K"/>
            <person name="Tanaka K"/>
            <person name="Motone F"/>
            <person name="Kageyama Y"/>
            <person name="Nozu R"/>
            <person name="Adachi N"/>
            <person name="Nishimura O"/>
            <person name="Nakagawa R"/>
            <person name="Tanegashima C"/>
            <person name="Kiyatake I"/>
            <person name="Matsumoto R"/>
            <person name="Murakumo K"/>
            <person name="Nishida K"/>
            <person name="Terakita A"/>
            <person name="Kuratani S"/>
            <person name="Sato K"/>
            <person name="Hyodo S Kuraku.S."/>
        </authorList>
    </citation>
    <scope>NUCLEOTIDE SEQUENCE [LARGE SCALE GENOMIC DNA]</scope>
</reference>
<keyword evidence="6" id="KW-0493">Microtubule</keyword>
<dbReference type="PROSITE" id="PS00411">
    <property type="entry name" value="KINESIN_MOTOR_1"/>
    <property type="match status" value="1"/>
</dbReference>
<dbReference type="InterPro" id="IPR019821">
    <property type="entry name" value="Kinesin_motor_CS"/>
</dbReference>
<dbReference type="PROSITE" id="PS50067">
    <property type="entry name" value="KINESIN_MOTOR_2"/>
    <property type="match status" value="1"/>
</dbReference>
<name>A0A401SJ69_CHIPU</name>
<accession>A0A401SJ69</accession>
<evidence type="ECO:0000256" key="8">
    <source>
        <dbReference type="SAM" id="MobiDB-lite"/>
    </source>
</evidence>
<evidence type="ECO:0000256" key="3">
    <source>
        <dbReference type="ARBA" id="ARBA00023054"/>
    </source>
</evidence>
<protein>
    <recommendedName>
        <fullName evidence="6">Kinesin-like protein</fullName>
    </recommendedName>
</protein>
<dbReference type="GO" id="GO:0005874">
    <property type="term" value="C:microtubule"/>
    <property type="evidence" value="ECO:0007669"/>
    <property type="project" value="UniProtKB-KW"/>
</dbReference>
<sequence length="954" mass="108796">MFNGNSLKVAVRVRPFNQREKAMRSKCIISMAGNNCTILDPKDLQNKRTFTFDYCYWSTDGYIENDQGVFLPNGPHSRYISQVQDLLSKVRKPNGLRVREGRHGFYVECLKSVPCSNFKQLEALLDQGIRNRSVATTNWNTTSSRSHMVINIHFQQVFANQFMTKHSEINLVDLAGSERQRSAGAAPDRFNEARAINLSLTTLGNVISSLSDKAVGKRVQYIPYRNSILTRLLSTALGGNSKTIMVTMISPADIYYDETMSTLRFAERAKNIQNRAVINESLTEQLLMDLKEDNTGLRARIADLEKAGDVHIDEQEVLKKLIVDNERQLKDMQKSWQQKLEEARREWEQQYSCILKEEQMMAELPYFLNVNEDPQLSGAVKHFIHHGITTIGRTAGLQQDIVLKGLGILDQHAVLTSHDHKVVLEPINKARILINGVPVLTKHQLQHLDRVIIGSCSFYLYVGFPHERNDRDKIHKYNYEFFASELASIEGFGKVNVGMGEELKENLDPDLARIFHDFIAIMPMVAQANQISEELNKGVIFEPEVKNLTSTDAKGEGLEKEIIVKVEIWPRDKFTDRKLLIEGIYQHFLENGTIPNMVEQDPFWDSVEILHLGSAHVWLETLAYCIAYEDQVEAINYRGKEEAIIQIRLLPCSPSGNPLREESVIVDPDDLLGKRMDFQMQITLCLGVKWIQGNSSRGVQIGFMMYGLPAMFYAPAVWNNANFEMDYTMCFMIQHVTADFLSYLKTHAVVLELWGLQGCQEMETEFAHVALAGNGSVLLDLCYKNQWTSVPQDSEKCRSKLSEQLKMLEEEIENLKDANRSLKSENIKMQRELERLRNLPSSPGLVTNGGPMKSANDRSNQKSPFLSWDAEFAKALKTFYFSMIGVRARLIHLKEVRPLDEGRILCLRYFANERNQLIEELGEELESCVGKLKNDIAKIIKRKKELQIDAVSPP</sequence>
<dbReference type="OMA" id="METEFAH"/>
<dbReference type="STRING" id="137246.A0A401SJ69"/>
<dbReference type="AlphaFoldDB" id="A0A401SJ69"/>
<dbReference type="Pfam" id="PF00225">
    <property type="entry name" value="Kinesin"/>
    <property type="match status" value="1"/>
</dbReference>
<dbReference type="InterPro" id="IPR036961">
    <property type="entry name" value="Kinesin_motor_dom_sf"/>
</dbReference>
<dbReference type="GO" id="GO:0005524">
    <property type="term" value="F:ATP binding"/>
    <property type="evidence" value="ECO:0007669"/>
    <property type="project" value="UniProtKB-KW"/>
</dbReference>
<evidence type="ECO:0000256" key="6">
    <source>
        <dbReference type="RuleBase" id="RU000394"/>
    </source>
</evidence>
<dbReference type="SUPFAM" id="SSF52540">
    <property type="entry name" value="P-loop containing nucleoside triphosphate hydrolases"/>
    <property type="match status" value="1"/>
</dbReference>
<dbReference type="SMART" id="SM00240">
    <property type="entry name" value="FHA"/>
    <property type="match status" value="1"/>
</dbReference>
<evidence type="ECO:0000313" key="10">
    <source>
        <dbReference type="EMBL" id="GCC30385.1"/>
    </source>
</evidence>